<dbReference type="EMBL" id="NVUU01000048">
    <property type="protein sequence ID" value="PCI93968.1"/>
    <property type="molecule type" value="Genomic_DNA"/>
</dbReference>
<name>A0A2A4YGK0_UNCAE</name>
<dbReference type="Proteomes" id="UP000217838">
    <property type="component" value="Unassembled WGS sequence"/>
</dbReference>
<dbReference type="AlphaFoldDB" id="A0A2A4YGK0"/>
<evidence type="ECO:0000313" key="1">
    <source>
        <dbReference type="EMBL" id="PCI93968.1"/>
    </source>
</evidence>
<proteinExistence type="predicted"/>
<reference evidence="2" key="1">
    <citation type="submission" date="2017-08" db="EMBL/GenBank/DDBJ databases">
        <title>A dynamic microbial community with high functional redundancy inhabits the cold, oxic subseafloor aquifer.</title>
        <authorList>
            <person name="Tully B.J."/>
            <person name="Wheat C.G."/>
            <person name="Glazer B.T."/>
            <person name="Huber J.A."/>
        </authorList>
    </citation>
    <scope>NUCLEOTIDE SEQUENCE [LARGE SCALE GENOMIC DNA]</scope>
</reference>
<sequence length="88" mass="9768">MLTKLDASRHLQTVVDNTNINDLVILQNQGTPKDALINAMCVKLFASLKERINQDEQAKKLGQCSRNFTTTVLNIARAWADTQQVGPS</sequence>
<comment type="caution">
    <text evidence="1">The sequence shown here is derived from an EMBL/GenBank/DDBJ whole genome shotgun (WGS) entry which is preliminary data.</text>
</comment>
<gene>
    <name evidence="1" type="ORF">COB11_04495</name>
</gene>
<evidence type="ECO:0000313" key="2">
    <source>
        <dbReference type="Proteomes" id="UP000217838"/>
    </source>
</evidence>
<accession>A0A2A4YGK0</accession>
<protein>
    <submittedName>
        <fullName evidence="1">Uncharacterized protein</fullName>
    </submittedName>
</protein>
<organism evidence="1 2">
    <name type="scientific">Aerophobetes bacterium</name>
    <dbReference type="NCBI Taxonomy" id="2030807"/>
    <lineage>
        <taxon>Bacteria</taxon>
        <taxon>Candidatus Aerophobota</taxon>
    </lineage>
</organism>